<dbReference type="InterPro" id="IPR050327">
    <property type="entry name" value="Proton-linked_MCT"/>
</dbReference>
<feature type="domain" description="Major facilitator superfamily (MFS) profile" evidence="4">
    <location>
        <begin position="238"/>
        <end position="425"/>
    </location>
</feature>
<proteinExistence type="inferred from homology"/>
<feature type="transmembrane region" description="Helical" evidence="3">
    <location>
        <begin position="401"/>
        <end position="422"/>
    </location>
</feature>
<dbReference type="Proteomes" id="UP000054321">
    <property type="component" value="Unassembled WGS sequence"/>
</dbReference>
<dbReference type="CDD" id="cd17352">
    <property type="entry name" value="MFS_MCT_SLC16"/>
    <property type="match status" value="1"/>
</dbReference>
<keyword evidence="6" id="KW-1185">Reference proteome</keyword>
<dbReference type="HOGENOM" id="CLU_001265_1_1_1"/>
<feature type="transmembrane region" description="Helical" evidence="3">
    <location>
        <begin position="78"/>
        <end position="100"/>
    </location>
</feature>
<feature type="transmembrane region" description="Helical" evidence="3">
    <location>
        <begin position="37"/>
        <end position="58"/>
    </location>
</feature>
<feature type="transmembrane region" description="Helical" evidence="3">
    <location>
        <begin position="137"/>
        <end position="158"/>
    </location>
</feature>
<protein>
    <recommendedName>
        <fullName evidence="4">Major facilitator superfamily (MFS) profile domain-containing protein</fullName>
    </recommendedName>
</protein>
<organism evidence="5 6">
    <name type="scientific">Oidiodendron maius (strain Zn)</name>
    <dbReference type="NCBI Taxonomy" id="913774"/>
    <lineage>
        <taxon>Eukaryota</taxon>
        <taxon>Fungi</taxon>
        <taxon>Dikarya</taxon>
        <taxon>Ascomycota</taxon>
        <taxon>Pezizomycotina</taxon>
        <taxon>Leotiomycetes</taxon>
        <taxon>Leotiomycetes incertae sedis</taxon>
        <taxon>Myxotrichaceae</taxon>
        <taxon>Oidiodendron</taxon>
    </lineage>
</organism>
<keyword evidence="3" id="KW-1133">Transmembrane helix</keyword>
<evidence type="ECO:0000259" key="4">
    <source>
        <dbReference type="PROSITE" id="PS50850"/>
    </source>
</evidence>
<dbReference type="GO" id="GO:0016020">
    <property type="term" value="C:membrane"/>
    <property type="evidence" value="ECO:0007669"/>
    <property type="project" value="UniProtKB-SubCell"/>
</dbReference>
<feature type="transmembrane region" description="Helical" evidence="3">
    <location>
        <begin position="273"/>
        <end position="295"/>
    </location>
</feature>
<dbReference type="PANTHER" id="PTHR11360:SF281">
    <property type="entry name" value="ASPYRIDONES EFFLUX PROTEIN APDF-RELATED"/>
    <property type="match status" value="1"/>
</dbReference>
<feature type="transmembrane region" description="Helical" evidence="3">
    <location>
        <begin position="107"/>
        <end position="131"/>
    </location>
</feature>
<feature type="transmembrane region" description="Helical" evidence="3">
    <location>
        <begin position="238"/>
        <end position="261"/>
    </location>
</feature>
<comment type="subcellular location">
    <subcellularLocation>
        <location evidence="1">Membrane</location>
        <topology evidence="1">Multi-pass membrane protein</topology>
    </subcellularLocation>
</comment>
<dbReference type="InterPro" id="IPR020846">
    <property type="entry name" value="MFS_dom"/>
</dbReference>
<accession>A0A0C3D451</accession>
<sequence length="425" mass="45411">MDQHLETHSKDTDPTVASIEKGPVKQDAELLDGGARAWGVAIGSSWVLFATFGYANAFGVLQEYYQTHQLRGETPSEISWIGSLQMFFLFGSALIGGPLFDMFGAKILWPAAAAYIFSVFMTSLCNSYYQFMLAQGILGGISMGMSMAPCLAATGQYFQKKRGAAMGITIAGSSLGGVIFPIALGKMLNSNKLGFGWSIRICAFMMLGLLVPACMLIRARLPPRRGKFLLLTAFKDMHYVSIIASVFLMMLGLFMPFFYLPTYGIAHGMSTELASYIVSILNAASFFGRVVPGILADKLGRLNMLCAAGLSTGILIFCFQRLQSNASIIVFSVLYGFCSGAIVSLMTVALAQVPKDAKDIGTYLGMGMCVVGFAVLIGPPVDGALVSRYGGFDQVSTMSGVFVVIGGLGMIISMHASGKGVFARN</sequence>
<dbReference type="InterPro" id="IPR036259">
    <property type="entry name" value="MFS_trans_sf"/>
</dbReference>
<evidence type="ECO:0000256" key="3">
    <source>
        <dbReference type="SAM" id="Phobius"/>
    </source>
</evidence>
<feature type="transmembrane region" description="Helical" evidence="3">
    <location>
        <begin position="197"/>
        <end position="217"/>
    </location>
</feature>
<dbReference type="PANTHER" id="PTHR11360">
    <property type="entry name" value="MONOCARBOXYLATE TRANSPORTER"/>
    <property type="match status" value="1"/>
</dbReference>
<evidence type="ECO:0000256" key="2">
    <source>
        <dbReference type="ARBA" id="ARBA00006727"/>
    </source>
</evidence>
<comment type="similarity">
    <text evidence="2">Belongs to the major facilitator superfamily. Monocarboxylate porter (TC 2.A.1.13) family.</text>
</comment>
<dbReference type="EMBL" id="KN832883">
    <property type="protein sequence ID" value="KIM96702.1"/>
    <property type="molecule type" value="Genomic_DNA"/>
</dbReference>
<dbReference type="PROSITE" id="PS50850">
    <property type="entry name" value="MFS"/>
    <property type="match status" value="1"/>
</dbReference>
<name>A0A0C3D451_OIDMZ</name>
<gene>
    <name evidence="5" type="ORF">OIDMADRAFT_44308</name>
</gene>
<keyword evidence="3" id="KW-0812">Transmembrane</keyword>
<keyword evidence="3" id="KW-0472">Membrane</keyword>
<dbReference type="Pfam" id="PF07690">
    <property type="entry name" value="MFS_1"/>
    <property type="match status" value="1"/>
</dbReference>
<dbReference type="GO" id="GO:0022857">
    <property type="term" value="F:transmembrane transporter activity"/>
    <property type="evidence" value="ECO:0007669"/>
    <property type="project" value="InterPro"/>
</dbReference>
<evidence type="ECO:0000313" key="6">
    <source>
        <dbReference type="Proteomes" id="UP000054321"/>
    </source>
</evidence>
<dbReference type="Gene3D" id="1.20.1250.20">
    <property type="entry name" value="MFS general substrate transporter like domains"/>
    <property type="match status" value="2"/>
</dbReference>
<feature type="transmembrane region" description="Helical" evidence="3">
    <location>
        <begin position="328"/>
        <end position="351"/>
    </location>
</feature>
<dbReference type="SUPFAM" id="SSF103473">
    <property type="entry name" value="MFS general substrate transporter"/>
    <property type="match status" value="1"/>
</dbReference>
<feature type="transmembrane region" description="Helical" evidence="3">
    <location>
        <begin position="165"/>
        <end position="185"/>
    </location>
</feature>
<dbReference type="InParanoid" id="A0A0C3D451"/>
<dbReference type="InterPro" id="IPR011701">
    <property type="entry name" value="MFS"/>
</dbReference>
<evidence type="ECO:0000313" key="5">
    <source>
        <dbReference type="EMBL" id="KIM96702.1"/>
    </source>
</evidence>
<evidence type="ECO:0000256" key="1">
    <source>
        <dbReference type="ARBA" id="ARBA00004141"/>
    </source>
</evidence>
<dbReference type="AlphaFoldDB" id="A0A0C3D451"/>
<reference evidence="6" key="2">
    <citation type="submission" date="2015-01" db="EMBL/GenBank/DDBJ databases">
        <title>Evolutionary Origins and Diversification of the Mycorrhizal Mutualists.</title>
        <authorList>
            <consortium name="DOE Joint Genome Institute"/>
            <consortium name="Mycorrhizal Genomics Consortium"/>
            <person name="Kohler A."/>
            <person name="Kuo A."/>
            <person name="Nagy L.G."/>
            <person name="Floudas D."/>
            <person name="Copeland A."/>
            <person name="Barry K.W."/>
            <person name="Cichocki N."/>
            <person name="Veneault-Fourrey C."/>
            <person name="LaButti K."/>
            <person name="Lindquist E.A."/>
            <person name="Lipzen A."/>
            <person name="Lundell T."/>
            <person name="Morin E."/>
            <person name="Murat C."/>
            <person name="Riley R."/>
            <person name="Ohm R."/>
            <person name="Sun H."/>
            <person name="Tunlid A."/>
            <person name="Henrissat B."/>
            <person name="Grigoriev I.V."/>
            <person name="Hibbett D.S."/>
            <person name="Martin F."/>
        </authorList>
    </citation>
    <scope>NUCLEOTIDE SEQUENCE [LARGE SCALE GENOMIC DNA]</scope>
    <source>
        <strain evidence="6">Zn</strain>
    </source>
</reference>
<dbReference type="OrthoDB" id="6499973at2759"/>
<feature type="transmembrane region" description="Helical" evidence="3">
    <location>
        <begin position="363"/>
        <end position="381"/>
    </location>
</feature>
<reference evidence="5 6" key="1">
    <citation type="submission" date="2014-04" db="EMBL/GenBank/DDBJ databases">
        <authorList>
            <consortium name="DOE Joint Genome Institute"/>
            <person name="Kuo A."/>
            <person name="Martino E."/>
            <person name="Perotto S."/>
            <person name="Kohler A."/>
            <person name="Nagy L.G."/>
            <person name="Floudas D."/>
            <person name="Copeland A."/>
            <person name="Barry K.W."/>
            <person name="Cichocki N."/>
            <person name="Veneault-Fourrey C."/>
            <person name="LaButti K."/>
            <person name="Lindquist E.A."/>
            <person name="Lipzen A."/>
            <person name="Lundell T."/>
            <person name="Morin E."/>
            <person name="Murat C."/>
            <person name="Sun H."/>
            <person name="Tunlid A."/>
            <person name="Henrissat B."/>
            <person name="Grigoriev I.V."/>
            <person name="Hibbett D.S."/>
            <person name="Martin F."/>
            <person name="Nordberg H.P."/>
            <person name="Cantor M.N."/>
            <person name="Hua S.X."/>
        </authorList>
    </citation>
    <scope>NUCLEOTIDE SEQUENCE [LARGE SCALE GENOMIC DNA]</scope>
    <source>
        <strain evidence="5 6">Zn</strain>
    </source>
</reference>